<comment type="caution">
    <text evidence="2">The sequence shown here is derived from an EMBL/GenBank/DDBJ whole genome shotgun (WGS) entry which is preliminary data.</text>
</comment>
<evidence type="ECO:0000313" key="2">
    <source>
        <dbReference type="EMBL" id="OGN30401.1"/>
    </source>
</evidence>
<sequence>MAVTAAAAAVETSRAAIAAQAAKTYTIAITSETGLKQDVGVVRQQLNNDLRTTQNTVQAVREMARKAATTLAQLPKPSPSVSVSPVSTSSAPVVEESVNQ</sequence>
<name>A0A1F8GYP0_9BACT</name>
<dbReference type="Proteomes" id="UP000177676">
    <property type="component" value="Unassembled WGS sequence"/>
</dbReference>
<organism evidence="2 3">
    <name type="scientific">Candidatus Yanofskybacteria bacterium RIFCSPLOWO2_02_FULL_43_10b</name>
    <dbReference type="NCBI Taxonomy" id="1802704"/>
    <lineage>
        <taxon>Bacteria</taxon>
        <taxon>Candidatus Yanofskyibacteriota</taxon>
    </lineage>
</organism>
<feature type="region of interest" description="Disordered" evidence="1">
    <location>
        <begin position="70"/>
        <end position="100"/>
    </location>
</feature>
<feature type="compositionally biased region" description="Low complexity" evidence="1">
    <location>
        <begin position="79"/>
        <end position="100"/>
    </location>
</feature>
<protein>
    <submittedName>
        <fullName evidence="2">Uncharacterized protein</fullName>
    </submittedName>
</protein>
<gene>
    <name evidence="2" type="ORF">A3I92_02085</name>
</gene>
<accession>A0A1F8GYP0</accession>
<proteinExistence type="predicted"/>
<dbReference type="AlphaFoldDB" id="A0A1F8GYP0"/>
<dbReference type="EMBL" id="MGKS01000051">
    <property type="protein sequence ID" value="OGN30401.1"/>
    <property type="molecule type" value="Genomic_DNA"/>
</dbReference>
<evidence type="ECO:0000313" key="3">
    <source>
        <dbReference type="Proteomes" id="UP000177676"/>
    </source>
</evidence>
<reference evidence="2 3" key="1">
    <citation type="journal article" date="2016" name="Nat. Commun.">
        <title>Thousands of microbial genomes shed light on interconnected biogeochemical processes in an aquifer system.</title>
        <authorList>
            <person name="Anantharaman K."/>
            <person name="Brown C.T."/>
            <person name="Hug L.A."/>
            <person name="Sharon I."/>
            <person name="Castelle C.J."/>
            <person name="Probst A.J."/>
            <person name="Thomas B.C."/>
            <person name="Singh A."/>
            <person name="Wilkins M.J."/>
            <person name="Karaoz U."/>
            <person name="Brodie E.L."/>
            <person name="Williams K.H."/>
            <person name="Hubbard S.S."/>
            <person name="Banfield J.F."/>
        </authorList>
    </citation>
    <scope>NUCLEOTIDE SEQUENCE [LARGE SCALE GENOMIC DNA]</scope>
</reference>
<evidence type="ECO:0000256" key="1">
    <source>
        <dbReference type="SAM" id="MobiDB-lite"/>
    </source>
</evidence>